<accession>A0ACC2XI26</accession>
<gene>
    <name evidence="1" type="ORF">QFC24_004125</name>
</gene>
<organism evidence="1 2">
    <name type="scientific">Naganishia onofrii</name>
    <dbReference type="NCBI Taxonomy" id="1851511"/>
    <lineage>
        <taxon>Eukaryota</taxon>
        <taxon>Fungi</taxon>
        <taxon>Dikarya</taxon>
        <taxon>Basidiomycota</taxon>
        <taxon>Agaricomycotina</taxon>
        <taxon>Tremellomycetes</taxon>
        <taxon>Filobasidiales</taxon>
        <taxon>Filobasidiaceae</taxon>
        <taxon>Naganishia</taxon>
    </lineage>
</organism>
<name>A0ACC2XI26_9TREE</name>
<proteinExistence type="predicted"/>
<reference evidence="1" key="1">
    <citation type="submission" date="2023-04" db="EMBL/GenBank/DDBJ databases">
        <title>Draft Genome sequencing of Naganishia species isolated from polar environments using Oxford Nanopore Technology.</title>
        <authorList>
            <person name="Leo P."/>
            <person name="Venkateswaran K."/>
        </authorList>
    </citation>
    <scope>NUCLEOTIDE SEQUENCE</scope>
    <source>
        <strain evidence="1">DBVPG 5303</strain>
    </source>
</reference>
<dbReference type="EMBL" id="JASBWV010000014">
    <property type="protein sequence ID" value="KAJ9122696.1"/>
    <property type="molecule type" value="Genomic_DNA"/>
</dbReference>
<protein>
    <submittedName>
        <fullName evidence="1">Uncharacterized protein</fullName>
    </submittedName>
</protein>
<dbReference type="Proteomes" id="UP001234202">
    <property type="component" value="Unassembled WGS sequence"/>
</dbReference>
<comment type="caution">
    <text evidence="1">The sequence shown here is derived from an EMBL/GenBank/DDBJ whole genome shotgun (WGS) entry which is preliminary data.</text>
</comment>
<evidence type="ECO:0000313" key="1">
    <source>
        <dbReference type="EMBL" id="KAJ9122696.1"/>
    </source>
</evidence>
<sequence length="1095" mass="120649">MAGTLTHTSQGGPVATWRQFNFFESSQVADTKDLGSSPAVFRVVKRWKGWNSHSGSSDTNPHVDEGLKGKGKAKPKERGVILLECGGVLLGIGEDDAPAQFPILKIWDLMHDDNKTKGPVLMRNVRLGTGSRGYPVTTMSSTANLSYLAIGLVSGQVLLYRHVSESLTTSPQAIASFPKARVVWEGSLAEPITGLGFRDPLSPLYQDSDEIGADELGAASKGKQKDKEAKIVTSLFITTTSKTIVIPSITGRGTDPRILEEDEGAGLGCVVMDGRAKDLIVGREEGIYLYGIEGKGAVLAYEGPKASIHTHGHSLVIVSPPFSPSASSNSATVRRTASVPDPGSSSAAVQSAKVSVFDLSNKFVSYSAVYKHGVQHVIASASPSPNNTSATIPAVHLLLGDGTLIRLSEISTQEKIEALYRKNLYTLAGAVARNEGMDDQDIKEIWSRYGDYLYTKGDFEGSIGQFVKTIGYLQPSYFLDAQRIQNLITYLQELHARGLATPDHTTLLLNCYTKTSDAARLDIFLKTEMSRPGELPFDLETAIRVCRQAGFYNHATYLAKRYRKDQEYLEIMLEDVKDYQAALDYLSLLEPKIAERNLLRYGRTLLRNRSQETTEVLIDLCSGNFFQRQKSILSDAAQRKREQMTSENQVQSASGPNYLSYLGYDKVTGVFSSTLAAATTSDKASTVVTAPAIAAASEKLEDQPILNAEEENSTYSVPSPRQFFAHFISSPSDFVRFLERVAADRWQQTTVTTPPDRGSATSRIVMQPIDQGSPINNLNADEADQRCIWNTLLELYLTDAQDQESDSSLVSKNKALNVLDQMGIFPVDPMHALMVCSTADFTPGQIRIWEKLGMYEEVLRFWMNLKEDESVSVSTEQRRSPTENVLHYLHLYGPTNPGLYPLVLRHLSSESKLTSQYAGDVRDILKIIDEESLMPPLAVVQLLSRNSVTSIGVVKDWLKAKVADTRHDVESDRTLMKAYRNETEEKLKEIANLADTGHPQVFQVTRCAACGGQLDLPTVHFMCKHSYHQRCLPDSDPECPSCARQYAVIREVRRHQQETADNHDTFLAEVAQAKDGFAVVAGAFGRGLLNKPIQS</sequence>
<keyword evidence="2" id="KW-1185">Reference proteome</keyword>
<evidence type="ECO:0000313" key="2">
    <source>
        <dbReference type="Proteomes" id="UP001234202"/>
    </source>
</evidence>